<dbReference type="Proteomes" id="UP001060012">
    <property type="component" value="Chromosome"/>
</dbReference>
<feature type="domain" description="LUD" evidence="1">
    <location>
        <begin position="86"/>
        <end position="193"/>
    </location>
</feature>
<dbReference type="InterPro" id="IPR024185">
    <property type="entry name" value="FTHF_cligase-like_sf"/>
</dbReference>
<evidence type="ECO:0000313" key="2">
    <source>
        <dbReference type="EMBL" id="UTJ06583.1"/>
    </source>
</evidence>
<dbReference type="RefSeq" id="WP_254576762.1">
    <property type="nucleotide sequence ID" value="NZ_CP100595.1"/>
</dbReference>
<dbReference type="InterPro" id="IPR037171">
    <property type="entry name" value="NagB/RpiA_transferase-like"/>
</dbReference>
<sequence length="196" mass="21986">MTSKEKILNSIRKNNVVENVELPNSYENFGLTFEDKFEKFSTMIESVGGKALLIDKADLEKTISELYPDEKIIASNVEGFSLKNFDANEKETAYELKDIDLAVVKGNFAIAENGAVWMKNEDNRHRALYFIAQNIVTVLDEKDILNNMHEAYTKINFEDNGYGVFISGPSKTADIEQSLVIGAHGPKSGYVIFTKS</sequence>
<name>A0ABY5E632_9BACT</name>
<evidence type="ECO:0000259" key="1">
    <source>
        <dbReference type="Pfam" id="PF02589"/>
    </source>
</evidence>
<dbReference type="PANTHER" id="PTHR43682">
    <property type="entry name" value="LACTATE UTILIZATION PROTEIN C"/>
    <property type="match status" value="1"/>
</dbReference>
<dbReference type="InterPro" id="IPR003741">
    <property type="entry name" value="LUD_dom"/>
</dbReference>
<dbReference type="Gene3D" id="3.40.50.10420">
    <property type="entry name" value="NagB/RpiA/CoA transferase-like"/>
    <property type="match status" value="1"/>
</dbReference>
<organism evidence="2 3">
    <name type="scientific">Arcobacter roscoffensis</name>
    <dbReference type="NCBI Taxonomy" id="2961520"/>
    <lineage>
        <taxon>Bacteria</taxon>
        <taxon>Pseudomonadati</taxon>
        <taxon>Campylobacterota</taxon>
        <taxon>Epsilonproteobacteria</taxon>
        <taxon>Campylobacterales</taxon>
        <taxon>Arcobacteraceae</taxon>
        <taxon>Arcobacter</taxon>
    </lineage>
</organism>
<gene>
    <name evidence="2" type="ORF">NJU99_00385</name>
</gene>
<dbReference type="Pfam" id="PF02589">
    <property type="entry name" value="LUD_dom"/>
    <property type="match status" value="1"/>
</dbReference>
<accession>A0ABY5E632</accession>
<dbReference type="PANTHER" id="PTHR43682:SF1">
    <property type="entry name" value="LACTATE UTILIZATION PROTEIN C"/>
    <property type="match status" value="1"/>
</dbReference>
<reference evidence="2" key="1">
    <citation type="submission" date="2022-07" db="EMBL/GenBank/DDBJ databases">
        <title>Arcobacter roscoffensis sp. nov., a marine bacterium isolated from coastal seawater collected from Roscoff, France.</title>
        <authorList>
            <person name="Pascual J."/>
            <person name="Lepeaux C."/>
            <person name="Methner A."/>
            <person name="Overmann J."/>
        </authorList>
    </citation>
    <scope>NUCLEOTIDE SEQUENCE</scope>
    <source>
        <strain evidence="2">ARW1-2F2</strain>
    </source>
</reference>
<evidence type="ECO:0000313" key="3">
    <source>
        <dbReference type="Proteomes" id="UP001060012"/>
    </source>
</evidence>
<protein>
    <submittedName>
        <fullName evidence="2">LUD domain-containing protein</fullName>
    </submittedName>
</protein>
<keyword evidence="3" id="KW-1185">Reference proteome</keyword>
<proteinExistence type="predicted"/>
<dbReference type="SUPFAM" id="SSF100950">
    <property type="entry name" value="NagB/RpiA/CoA transferase-like"/>
    <property type="match status" value="1"/>
</dbReference>
<dbReference type="EMBL" id="CP100595">
    <property type="protein sequence ID" value="UTJ06583.1"/>
    <property type="molecule type" value="Genomic_DNA"/>
</dbReference>